<reference evidence="3" key="1">
    <citation type="journal article" date="2011" name="Science">
        <title>The plant cell wall-decomposing machinery underlies the functional diversity of forest fungi.</title>
        <authorList>
            <person name="Eastwood D.C."/>
            <person name="Floudas D."/>
            <person name="Binder M."/>
            <person name="Majcherczyk A."/>
            <person name="Schneider P."/>
            <person name="Aerts A."/>
            <person name="Asiegbu F.O."/>
            <person name="Baker S.E."/>
            <person name="Barry K."/>
            <person name="Bendiksby M."/>
            <person name="Blumentritt M."/>
            <person name="Coutinho P.M."/>
            <person name="Cullen D."/>
            <person name="de Vries R.P."/>
            <person name="Gathman A."/>
            <person name="Goodell B."/>
            <person name="Henrissat B."/>
            <person name="Ihrmark K."/>
            <person name="Kauserud H."/>
            <person name="Kohler A."/>
            <person name="LaButti K."/>
            <person name="Lapidus A."/>
            <person name="Lavin J.L."/>
            <person name="Lee Y.-H."/>
            <person name="Lindquist E."/>
            <person name="Lilly W."/>
            <person name="Lucas S."/>
            <person name="Morin E."/>
            <person name="Murat C."/>
            <person name="Oguiza J.A."/>
            <person name="Park J."/>
            <person name="Pisabarro A.G."/>
            <person name="Riley R."/>
            <person name="Rosling A."/>
            <person name="Salamov A."/>
            <person name="Schmidt O."/>
            <person name="Schmutz J."/>
            <person name="Skrede I."/>
            <person name="Stenlid J."/>
            <person name="Wiebenga A."/>
            <person name="Xie X."/>
            <person name="Kuees U."/>
            <person name="Hibbett D.S."/>
            <person name="Hoffmeister D."/>
            <person name="Hoegberg N."/>
            <person name="Martin F."/>
            <person name="Grigoriev I.V."/>
            <person name="Watkinson S.C."/>
        </authorList>
    </citation>
    <scope>NUCLEOTIDE SEQUENCE [LARGE SCALE GENOMIC DNA]</scope>
    <source>
        <strain evidence="3">strain S7.3</strain>
    </source>
</reference>
<dbReference type="Proteomes" id="UP000008063">
    <property type="component" value="Unassembled WGS sequence"/>
</dbReference>
<name>F8Q5Y6_SERL3</name>
<keyword evidence="3" id="KW-1185">Reference proteome</keyword>
<dbReference type="eggNOG" id="ENOG502SJ1F">
    <property type="taxonomic scope" value="Eukaryota"/>
</dbReference>
<proteinExistence type="predicted"/>
<sequence>MICSPSKALNILSLSHCLYLQGRVSASPHAGRGVVPGKDLQPLFSERRNLAMHRMFGETRSIIVLPLMLVEPVLLGMSPIVITSLSSHTSPSSSSDGAPGKLPQVLSPQESPSGELSSARLWLSSHSSAFGTRHGPDKLLSQLYKAKKVQNVCPPIAPLYEMTDPVCITCLLNGVAVPTLLAWTFSSCPMGCTQQVGLRSLALFARLALSWHMKSKNPHDDVPLANGTAFLTANQPYMQHLKIAKENKVESTCNDHRAVNLANKDWQHLIATGIGATACAQHGVFCLGAIVDFQKGEHQVNMDYSLCQALSLLAGINSVIVLYNIMCQYSKHFLKRVLEGPYLQVSSGVSIYKGIRLFHVHGHQDICFPRYAPKFIPKARQVDVPALCKKFKKVQQGLPSSKIAFKNINSTADSKDTEARIAQEKKAQQNQLHKEDTMNIYEQSKNSAAFIATGNKKWSGLRNCCLVISGSEVGRDSDTAANPNSNEDNNAKDINLFDLSGSFDGGNEPIERRKLVLPSNLGKGTCKIEGLHHLICILLGQKFFLFRMKVRAAWGSLSEKKLKAWAEVTHMEANIKVHSAIYKRAQHVTISLGCWAEIFKKYQELKPDYLRISTQLMNPNATGLHNTALPWFWSMDLKGDTSQQTCIFESYQVHWLRAKAMYNRWIEEDILKGFQDANEMEAKPGHVAYAERQIRMWNQFSEQAEDLFQRLGIVV</sequence>
<gene>
    <name evidence="2" type="ORF">SERLA73DRAFT_154488</name>
</gene>
<dbReference type="Pfam" id="PF18758">
    <property type="entry name" value="KDZ"/>
    <property type="match status" value="1"/>
</dbReference>
<dbReference type="InterPro" id="IPR040521">
    <property type="entry name" value="KDZ"/>
</dbReference>
<dbReference type="InParanoid" id="F8Q5Y6"/>
<dbReference type="OrthoDB" id="3143151at2759"/>
<protein>
    <recommendedName>
        <fullName evidence="4">CxC2-like cysteine cluster KDZ transposase-associated domain-containing protein</fullName>
    </recommendedName>
</protein>
<organism evidence="3">
    <name type="scientific">Serpula lacrymans var. lacrymans (strain S7.3)</name>
    <name type="common">Dry rot fungus</name>
    <dbReference type="NCBI Taxonomy" id="936435"/>
    <lineage>
        <taxon>Eukaryota</taxon>
        <taxon>Fungi</taxon>
        <taxon>Dikarya</taxon>
        <taxon>Basidiomycota</taxon>
        <taxon>Agaricomycotina</taxon>
        <taxon>Agaricomycetes</taxon>
        <taxon>Agaricomycetidae</taxon>
        <taxon>Boletales</taxon>
        <taxon>Coniophorineae</taxon>
        <taxon>Serpulaceae</taxon>
        <taxon>Serpula</taxon>
    </lineage>
</organism>
<dbReference type="AlphaFoldDB" id="F8Q5Y6"/>
<dbReference type="HOGENOM" id="CLU_419877_0_0_1"/>
<evidence type="ECO:0000313" key="2">
    <source>
        <dbReference type="EMBL" id="EGN96024.1"/>
    </source>
</evidence>
<feature type="region of interest" description="Disordered" evidence="1">
    <location>
        <begin position="88"/>
        <end position="113"/>
    </location>
</feature>
<evidence type="ECO:0000256" key="1">
    <source>
        <dbReference type="SAM" id="MobiDB-lite"/>
    </source>
</evidence>
<accession>F8Q5Y6</accession>
<dbReference type="OMA" id="THMEANI"/>
<evidence type="ECO:0000313" key="3">
    <source>
        <dbReference type="Proteomes" id="UP000008063"/>
    </source>
</evidence>
<dbReference type="EMBL" id="GL945484">
    <property type="protein sequence ID" value="EGN96024.1"/>
    <property type="molecule type" value="Genomic_DNA"/>
</dbReference>
<evidence type="ECO:0008006" key="4">
    <source>
        <dbReference type="Google" id="ProtNLM"/>
    </source>
</evidence>